<dbReference type="Gene3D" id="1.10.540.10">
    <property type="entry name" value="Acyl-CoA dehydrogenase/oxidase, N-terminal domain"/>
    <property type="match status" value="2"/>
</dbReference>
<dbReference type="GO" id="GO:0005886">
    <property type="term" value="C:plasma membrane"/>
    <property type="evidence" value="ECO:0007669"/>
    <property type="project" value="TreeGrafter"/>
</dbReference>
<proteinExistence type="inferred from homology"/>
<evidence type="ECO:0000259" key="6">
    <source>
        <dbReference type="Pfam" id="PF00441"/>
    </source>
</evidence>
<protein>
    <submittedName>
        <fullName evidence="9">Acyl-CoA dehydrogenase</fullName>
    </submittedName>
</protein>
<dbReference type="InterPro" id="IPR013786">
    <property type="entry name" value="AcylCoA_DH/ox_N"/>
</dbReference>
<dbReference type="InterPro" id="IPR009100">
    <property type="entry name" value="AcylCoA_DH/oxidase_NM_dom_sf"/>
</dbReference>
<evidence type="ECO:0000313" key="9">
    <source>
        <dbReference type="EMBL" id="NGY04037.1"/>
    </source>
</evidence>
<comment type="similarity">
    <text evidence="2">Belongs to the acyl-CoA dehydrogenase family.</text>
</comment>
<sequence>MKLALPDDSVPVQEMFEGFFAAESTSARVRAAEPVGFDAALWRELVATEAPFMRLSADAGGGGMSLFDCCLMMEQAGRRLASAPLAEAVVALRMLGELGGDVAAQWIDKVRDGETVLTLALHETRAGTAQLVSGAAVAKGILTYDGREFAIEVPAAALAAPATLGGSGIGVFEPGRGQRLVVASGADAAKIWAAGLEEWKLLTAAALIGLSKEALAMAAAYACERIAFGVPIGTNQGIAHPLANDAIDADGAGMLLWWTLRAIADGHEEAAASVSMLYWFAARTATSSVAHALHTFGGYGLSNEYDIQLYHRRAKNWALMLGDPQIELARAGRRLFLGERATLPDTGAVEVDFYPPEGGEALAEETRAVFKRVIDPARHNLVDHNFESHDWEVHRALGAAGLLYPDWPVKWGGRGADAASTRASLTVWQEIGYAGLPRSTTSMIGHVVQKTGKPELQEEVLLRMGRGEISACLGYTEPSGGSDVFAAKTRAVRDGGDWIINGAKMFTSGAELASYVILITRTDPDAPKHKGITVFLVPMDKPGIEITPVHTFMDERTNATFYSDVRVEDKYRLGEINGGAKVLASALSMEQSGGYYHILMREMADEVAGWARGETRNGKPLIEDDSVLARLARVYADARISEVLSGRVLGTKLAGLPDLAFGPAAKVYSTEAFIADSTDLIDLAAPKSLLRGQEGLGLVEKGYRHSTATTIYGGTSEVLRSMVAERRLGLPRSRA</sequence>
<dbReference type="PANTHER" id="PTHR43292:SF3">
    <property type="entry name" value="ACYL-COA DEHYDROGENASE FADE29"/>
    <property type="match status" value="1"/>
</dbReference>
<evidence type="ECO:0000259" key="8">
    <source>
        <dbReference type="Pfam" id="PF02771"/>
    </source>
</evidence>
<dbReference type="Gene3D" id="1.20.140.10">
    <property type="entry name" value="Butyryl-CoA Dehydrogenase, subunit A, domain 3"/>
    <property type="match status" value="2"/>
</dbReference>
<dbReference type="SUPFAM" id="SSF56645">
    <property type="entry name" value="Acyl-CoA dehydrogenase NM domain-like"/>
    <property type="match status" value="2"/>
</dbReference>
<feature type="domain" description="Acyl-CoA dehydrogenase/oxidase C-terminal" evidence="6">
    <location>
        <begin position="594"/>
        <end position="726"/>
    </location>
</feature>
<evidence type="ECO:0000256" key="3">
    <source>
        <dbReference type="ARBA" id="ARBA00022630"/>
    </source>
</evidence>
<keyword evidence="10" id="KW-1185">Reference proteome</keyword>
<dbReference type="Proteomes" id="UP000472676">
    <property type="component" value="Unassembled WGS sequence"/>
</dbReference>
<keyword evidence="5" id="KW-0560">Oxidoreductase</keyword>
<evidence type="ECO:0000256" key="2">
    <source>
        <dbReference type="ARBA" id="ARBA00009347"/>
    </source>
</evidence>
<feature type="domain" description="Acyl-CoA dehydrogenase/oxidase C-terminal" evidence="6">
    <location>
        <begin position="196"/>
        <end position="335"/>
    </location>
</feature>
<dbReference type="EMBL" id="JAAMOW010000002">
    <property type="protein sequence ID" value="NGY04037.1"/>
    <property type="molecule type" value="Genomic_DNA"/>
</dbReference>
<dbReference type="InterPro" id="IPR006091">
    <property type="entry name" value="Acyl-CoA_Oxase/DH_mid-dom"/>
</dbReference>
<dbReference type="Gene3D" id="2.40.110.10">
    <property type="entry name" value="Butyryl-CoA Dehydrogenase, subunit A, domain 2"/>
    <property type="match status" value="1"/>
</dbReference>
<feature type="domain" description="Acyl-CoA dehydrogenase/oxidase N-terminal" evidence="8">
    <location>
        <begin position="360"/>
        <end position="468"/>
    </location>
</feature>
<evidence type="ECO:0000256" key="1">
    <source>
        <dbReference type="ARBA" id="ARBA00001974"/>
    </source>
</evidence>
<dbReference type="InterPro" id="IPR037069">
    <property type="entry name" value="AcylCoA_DH/ox_N_sf"/>
</dbReference>
<organism evidence="9 10">
    <name type="scientific">Solimonas terrae</name>
    <dbReference type="NCBI Taxonomy" id="1396819"/>
    <lineage>
        <taxon>Bacteria</taxon>
        <taxon>Pseudomonadati</taxon>
        <taxon>Pseudomonadota</taxon>
        <taxon>Gammaproteobacteria</taxon>
        <taxon>Nevskiales</taxon>
        <taxon>Nevskiaceae</taxon>
        <taxon>Solimonas</taxon>
    </lineage>
</organism>
<name>A0A6M2BPP4_9GAMM</name>
<dbReference type="Pfam" id="PF02771">
    <property type="entry name" value="Acyl-CoA_dh_N"/>
    <property type="match status" value="1"/>
</dbReference>
<comment type="cofactor">
    <cofactor evidence="1">
        <name>FAD</name>
        <dbReference type="ChEBI" id="CHEBI:57692"/>
    </cofactor>
</comment>
<evidence type="ECO:0000256" key="4">
    <source>
        <dbReference type="ARBA" id="ARBA00022827"/>
    </source>
</evidence>
<dbReference type="PANTHER" id="PTHR43292">
    <property type="entry name" value="ACYL-COA DEHYDROGENASE"/>
    <property type="match status" value="1"/>
</dbReference>
<dbReference type="FunFam" id="2.40.110.10:FF:000002">
    <property type="entry name" value="Acyl-CoA dehydrogenase fadE12"/>
    <property type="match status" value="1"/>
</dbReference>
<dbReference type="RefSeq" id="WP_166252512.1">
    <property type="nucleotide sequence ID" value="NZ_JAAMOW010000002.1"/>
</dbReference>
<dbReference type="Pfam" id="PF00441">
    <property type="entry name" value="Acyl-CoA_dh_1"/>
    <property type="match status" value="2"/>
</dbReference>
<dbReference type="GO" id="GO:0016627">
    <property type="term" value="F:oxidoreductase activity, acting on the CH-CH group of donors"/>
    <property type="evidence" value="ECO:0007669"/>
    <property type="project" value="InterPro"/>
</dbReference>
<accession>A0A6M2BPP4</accession>
<dbReference type="GO" id="GO:0050660">
    <property type="term" value="F:flavin adenine dinucleotide binding"/>
    <property type="evidence" value="ECO:0007669"/>
    <property type="project" value="InterPro"/>
</dbReference>
<dbReference type="SUPFAM" id="SSF47203">
    <property type="entry name" value="Acyl-CoA dehydrogenase C-terminal domain-like"/>
    <property type="match status" value="2"/>
</dbReference>
<comment type="caution">
    <text evidence="9">The sequence shown here is derived from an EMBL/GenBank/DDBJ whole genome shotgun (WGS) entry which is preliminary data.</text>
</comment>
<dbReference type="InterPro" id="IPR052161">
    <property type="entry name" value="Mycobact_Acyl-CoA_DH"/>
</dbReference>
<keyword evidence="4" id="KW-0274">FAD</keyword>
<gene>
    <name evidence="9" type="ORF">G7Y85_04615</name>
</gene>
<dbReference type="Pfam" id="PF02770">
    <property type="entry name" value="Acyl-CoA_dh_M"/>
    <property type="match status" value="1"/>
</dbReference>
<dbReference type="AlphaFoldDB" id="A0A6M2BPP4"/>
<keyword evidence="3" id="KW-0285">Flavoprotein</keyword>
<reference evidence="9 10" key="1">
    <citation type="journal article" date="2014" name="Int. J. Syst. Evol. Microbiol.">
        <title>Solimonas terrae sp. nov., isolated from soil.</title>
        <authorList>
            <person name="Kim S.J."/>
            <person name="Moon J.Y."/>
            <person name="Weon H.Y."/>
            <person name="Ahn J.H."/>
            <person name="Chen W.M."/>
            <person name="Kwon S.W."/>
        </authorList>
    </citation>
    <scope>NUCLEOTIDE SEQUENCE [LARGE SCALE GENOMIC DNA]</scope>
    <source>
        <strain evidence="9 10">KIS83-12</strain>
    </source>
</reference>
<evidence type="ECO:0000313" key="10">
    <source>
        <dbReference type="Proteomes" id="UP000472676"/>
    </source>
</evidence>
<evidence type="ECO:0000256" key="5">
    <source>
        <dbReference type="ARBA" id="ARBA00023002"/>
    </source>
</evidence>
<evidence type="ECO:0000259" key="7">
    <source>
        <dbReference type="Pfam" id="PF02770"/>
    </source>
</evidence>
<dbReference type="InterPro" id="IPR046373">
    <property type="entry name" value="Acyl-CoA_Oxase/DH_mid-dom_sf"/>
</dbReference>
<dbReference type="InterPro" id="IPR036250">
    <property type="entry name" value="AcylCo_DH-like_C"/>
</dbReference>
<feature type="domain" description="Acyl-CoA oxidase/dehydrogenase middle" evidence="7">
    <location>
        <begin position="472"/>
        <end position="553"/>
    </location>
</feature>
<dbReference type="InterPro" id="IPR009075">
    <property type="entry name" value="AcylCo_DH/oxidase_C"/>
</dbReference>